<organism evidence="2 3">
    <name type="scientific">Anaeromyces robustus</name>
    <dbReference type="NCBI Taxonomy" id="1754192"/>
    <lineage>
        <taxon>Eukaryota</taxon>
        <taxon>Fungi</taxon>
        <taxon>Fungi incertae sedis</taxon>
        <taxon>Chytridiomycota</taxon>
        <taxon>Chytridiomycota incertae sedis</taxon>
        <taxon>Neocallimastigomycetes</taxon>
        <taxon>Neocallimastigales</taxon>
        <taxon>Neocallimastigaceae</taxon>
        <taxon>Anaeromyces</taxon>
    </lineage>
</organism>
<feature type="region of interest" description="Disordered" evidence="1">
    <location>
        <begin position="153"/>
        <end position="184"/>
    </location>
</feature>
<dbReference type="EMBL" id="MCFG01000780">
    <property type="protein sequence ID" value="ORX44970.1"/>
    <property type="molecule type" value="Genomic_DNA"/>
</dbReference>
<proteinExistence type="predicted"/>
<dbReference type="AlphaFoldDB" id="A0A1Y1V3B2"/>
<keyword evidence="3" id="KW-1185">Reference proteome</keyword>
<sequence length="184" mass="20962">MKPERLMKLIISLMKNSKNLKFDLDALLTLVNVDGYLELLKFIETKYNKSSDDENYKKILGNALALTFENLNFLKFSGKAFSITKLTEDQKKISKIESCLNEEIQIYSNVSHIQNSFEDIVNKSSKYSKKLEKCFKKLKNRFSSEMVNIYEAKKREKENPGSSSGGSSGSSSGDKIRCTSILKK</sequence>
<accession>A0A1Y1V3B2</accession>
<dbReference type="Proteomes" id="UP000193944">
    <property type="component" value="Unassembled WGS sequence"/>
</dbReference>
<gene>
    <name evidence="2" type="ORF">BCR32DRAFT_288288</name>
</gene>
<protein>
    <submittedName>
        <fullName evidence="2">Uncharacterized protein</fullName>
    </submittedName>
</protein>
<reference evidence="2 3" key="2">
    <citation type="submission" date="2016-08" db="EMBL/GenBank/DDBJ databases">
        <title>Pervasive Adenine N6-methylation of Active Genes in Fungi.</title>
        <authorList>
            <consortium name="DOE Joint Genome Institute"/>
            <person name="Mondo S.J."/>
            <person name="Dannebaum R.O."/>
            <person name="Kuo R.C."/>
            <person name="Labutti K."/>
            <person name="Haridas S."/>
            <person name="Kuo A."/>
            <person name="Salamov A."/>
            <person name="Ahrendt S.R."/>
            <person name="Lipzen A."/>
            <person name="Sullivan W."/>
            <person name="Andreopoulos W.B."/>
            <person name="Clum A."/>
            <person name="Lindquist E."/>
            <person name="Daum C."/>
            <person name="Ramamoorthy G.K."/>
            <person name="Gryganskyi A."/>
            <person name="Culley D."/>
            <person name="Magnuson J.K."/>
            <person name="James T.Y."/>
            <person name="O'Malley M.A."/>
            <person name="Stajich J.E."/>
            <person name="Spatafora J.W."/>
            <person name="Visel A."/>
            <person name="Grigoriev I.V."/>
        </authorList>
    </citation>
    <scope>NUCLEOTIDE SEQUENCE [LARGE SCALE GENOMIC DNA]</scope>
    <source>
        <strain evidence="2 3">S4</strain>
    </source>
</reference>
<name>A0A1Y1V3B2_9FUNG</name>
<comment type="caution">
    <text evidence="2">The sequence shown here is derived from an EMBL/GenBank/DDBJ whole genome shotgun (WGS) entry which is preliminary data.</text>
</comment>
<evidence type="ECO:0000256" key="1">
    <source>
        <dbReference type="SAM" id="MobiDB-lite"/>
    </source>
</evidence>
<evidence type="ECO:0000313" key="3">
    <source>
        <dbReference type="Proteomes" id="UP000193944"/>
    </source>
</evidence>
<reference evidence="2 3" key="1">
    <citation type="submission" date="2016-08" db="EMBL/GenBank/DDBJ databases">
        <title>A Parts List for Fungal Cellulosomes Revealed by Comparative Genomics.</title>
        <authorList>
            <consortium name="DOE Joint Genome Institute"/>
            <person name="Haitjema C.H."/>
            <person name="Gilmore S.P."/>
            <person name="Henske J.K."/>
            <person name="Solomon K.V."/>
            <person name="De Groot R."/>
            <person name="Kuo A."/>
            <person name="Mondo S.J."/>
            <person name="Salamov A.A."/>
            <person name="Labutti K."/>
            <person name="Zhao Z."/>
            <person name="Chiniquy J."/>
            <person name="Barry K."/>
            <person name="Brewer H.M."/>
            <person name="Purvine S.O."/>
            <person name="Wright A.T."/>
            <person name="Boxma B."/>
            <person name="Van Alen T."/>
            <person name="Hackstein J.H."/>
            <person name="Baker S.E."/>
            <person name="Grigoriev I.V."/>
            <person name="O'Malley M.A."/>
        </authorList>
    </citation>
    <scope>NUCLEOTIDE SEQUENCE [LARGE SCALE GENOMIC DNA]</scope>
    <source>
        <strain evidence="2 3">S4</strain>
    </source>
</reference>
<evidence type="ECO:0000313" key="2">
    <source>
        <dbReference type="EMBL" id="ORX44970.1"/>
    </source>
</evidence>